<keyword evidence="3 10" id="KW-1134">Transmembrane beta strand</keyword>
<protein>
    <submittedName>
        <fullName evidence="16">Outer membrane cobalamin translocator</fullName>
    </submittedName>
    <submittedName>
        <fullName evidence="15">TonB-dependent receptor</fullName>
    </submittedName>
</protein>
<evidence type="ECO:0000256" key="9">
    <source>
        <dbReference type="ARBA" id="ARBA00023237"/>
    </source>
</evidence>
<reference evidence="16 18" key="2">
    <citation type="submission" date="2017-06" db="EMBL/GenBank/DDBJ databases">
        <authorList>
            <consortium name="Pathogen Informatics"/>
        </authorList>
    </citation>
    <scope>NUCLEOTIDE SEQUENCE [LARGE SCALE GENOMIC DNA]</scope>
    <source>
        <strain evidence="16 18">NCTC12947</strain>
    </source>
</reference>
<dbReference type="RefSeq" id="WP_066428789.1">
    <property type="nucleotide sequence ID" value="NZ_CP014227.1"/>
</dbReference>
<keyword evidence="5 12" id="KW-0732">Signal</keyword>
<evidence type="ECO:0000256" key="12">
    <source>
        <dbReference type="SAM" id="SignalP"/>
    </source>
</evidence>
<evidence type="ECO:0000256" key="4">
    <source>
        <dbReference type="ARBA" id="ARBA00022692"/>
    </source>
</evidence>
<proteinExistence type="inferred from homology"/>
<dbReference type="InterPro" id="IPR037066">
    <property type="entry name" value="Plug_dom_sf"/>
</dbReference>
<evidence type="ECO:0000256" key="10">
    <source>
        <dbReference type="PROSITE-ProRule" id="PRU01360"/>
    </source>
</evidence>
<evidence type="ECO:0000259" key="14">
    <source>
        <dbReference type="Pfam" id="PF07715"/>
    </source>
</evidence>
<comment type="subcellular location">
    <subcellularLocation>
        <location evidence="1 10">Cell outer membrane</location>
        <topology evidence="1 10">Multi-pass membrane protein</topology>
    </subcellularLocation>
</comment>
<accession>A0AAX2GWD9</accession>
<evidence type="ECO:0000313" key="17">
    <source>
        <dbReference type="Proteomes" id="UP000065822"/>
    </source>
</evidence>
<dbReference type="GO" id="GO:0015344">
    <property type="term" value="F:siderophore uptake transmembrane transporter activity"/>
    <property type="evidence" value="ECO:0007669"/>
    <property type="project" value="TreeGrafter"/>
</dbReference>
<organism evidence="16 18">
    <name type="scientific">Capnocytophaga haemolytica</name>
    <dbReference type="NCBI Taxonomy" id="45243"/>
    <lineage>
        <taxon>Bacteria</taxon>
        <taxon>Pseudomonadati</taxon>
        <taxon>Bacteroidota</taxon>
        <taxon>Flavobacteriia</taxon>
        <taxon>Flavobacteriales</taxon>
        <taxon>Flavobacteriaceae</taxon>
        <taxon>Capnocytophaga</taxon>
    </lineage>
</organism>
<dbReference type="PANTHER" id="PTHR30069:SF29">
    <property type="entry name" value="HEMOGLOBIN AND HEMOGLOBIN-HAPTOGLOBIN-BINDING PROTEIN 1-RELATED"/>
    <property type="match status" value="1"/>
</dbReference>
<dbReference type="PANTHER" id="PTHR30069">
    <property type="entry name" value="TONB-DEPENDENT OUTER MEMBRANE RECEPTOR"/>
    <property type="match status" value="1"/>
</dbReference>
<evidence type="ECO:0000256" key="3">
    <source>
        <dbReference type="ARBA" id="ARBA00022452"/>
    </source>
</evidence>
<evidence type="ECO:0000256" key="2">
    <source>
        <dbReference type="ARBA" id="ARBA00022448"/>
    </source>
</evidence>
<dbReference type="EMBL" id="CP014227">
    <property type="protein sequence ID" value="AMD84891.1"/>
    <property type="molecule type" value="Genomic_DNA"/>
</dbReference>
<feature type="domain" description="TonB-dependent receptor plug" evidence="14">
    <location>
        <begin position="37"/>
        <end position="146"/>
    </location>
</feature>
<dbReference type="Proteomes" id="UP000215539">
    <property type="component" value="Chromosome 1"/>
</dbReference>
<feature type="signal peptide" evidence="12">
    <location>
        <begin position="1"/>
        <end position="21"/>
    </location>
</feature>
<evidence type="ECO:0000256" key="5">
    <source>
        <dbReference type="ARBA" id="ARBA00022729"/>
    </source>
</evidence>
<dbReference type="PROSITE" id="PS52016">
    <property type="entry name" value="TONB_DEPENDENT_REC_3"/>
    <property type="match status" value="1"/>
</dbReference>
<dbReference type="GO" id="GO:0009279">
    <property type="term" value="C:cell outer membrane"/>
    <property type="evidence" value="ECO:0007669"/>
    <property type="project" value="UniProtKB-SubCell"/>
</dbReference>
<reference evidence="15 17" key="1">
    <citation type="submission" date="2016-02" db="EMBL/GenBank/DDBJ databases">
        <authorList>
            <person name="Holder M.E."/>
            <person name="Ajami N.J."/>
            <person name="Petrosino J.F."/>
        </authorList>
    </citation>
    <scope>NUCLEOTIDE SEQUENCE [LARGE SCALE GENOMIC DNA]</scope>
    <source>
        <strain evidence="15 17">CCUG 32990</strain>
    </source>
</reference>
<keyword evidence="8 15" id="KW-0675">Receptor</keyword>
<evidence type="ECO:0000256" key="8">
    <source>
        <dbReference type="ARBA" id="ARBA00023170"/>
    </source>
</evidence>
<feature type="domain" description="TonB-dependent receptor-like beta-barrel" evidence="13">
    <location>
        <begin position="252"/>
        <end position="677"/>
    </location>
</feature>
<dbReference type="InterPro" id="IPR036942">
    <property type="entry name" value="Beta-barrel_TonB_sf"/>
</dbReference>
<evidence type="ECO:0000313" key="18">
    <source>
        <dbReference type="Proteomes" id="UP000215539"/>
    </source>
</evidence>
<dbReference type="InterPro" id="IPR012910">
    <property type="entry name" value="Plug_dom"/>
</dbReference>
<keyword evidence="17" id="KW-1185">Reference proteome</keyword>
<keyword evidence="9 10" id="KW-0998">Cell outer membrane</keyword>
<evidence type="ECO:0000259" key="13">
    <source>
        <dbReference type="Pfam" id="PF00593"/>
    </source>
</evidence>
<keyword evidence="7 10" id="KW-0472">Membrane</keyword>
<keyword evidence="6 11" id="KW-0798">TonB box</keyword>
<evidence type="ECO:0000256" key="6">
    <source>
        <dbReference type="ARBA" id="ARBA00023077"/>
    </source>
</evidence>
<dbReference type="Pfam" id="PF00593">
    <property type="entry name" value="TonB_dep_Rec_b-barrel"/>
    <property type="match status" value="1"/>
</dbReference>
<dbReference type="Gene3D" id="2.40.170.20">
    <property type="entry name" value="TonB-dependent receptor, beta-barrel domain"/>
    <property type="match status" value="1"/>
</dbReference>
<name>A0AAX2GWD9_9FLAO</name>
<evidence type="ECO:0000256" key="7">
    <source>
        <dbReference type="ARBA" id="ARBA00023136"/>
    </source>
</evidence>
<dbReference type="Gene3D" id="2.170.130.10">
    <property type="entry name" value="TonB-dependent receptor, plug domain"/>
    <property type="match status" value="1"/>
</dbReference>
<feature type="chain" id="PRO_5043477778" evidence="12">
    <location>
        <begin position="22"/>
        <end position="711"/>
    </location>
</feature>
<dbReference type="EMBL" id="LT906449">
    <property type="protein sequence ID" value="SNV06618.1"/>
    <property type="molecule type" value="Genomic_DNA"/>
</dbReference>
<evidence type="ECO:0000313" key="15">
    <source>
        <dbReference type="EMBL" id="AMD84891.1"/>
    </source>
</evidence>
<keyword evidence="4 10" id="KW-0812">Transmembrane</keyword>
<sequence>MKKSLLGAVLCLLPMAIVAQSQPIQLDEVLVSAVRAKQTNPVTFSNLSKKTIKEKNTGQQLPLLLNQLPNVVSYSEDGTGFGATNMFVRGSNLERINVTINGVPFNDAESHGVFWYNLSDFAASAENIQLQRGVGTSSNGSGAFGASLNVLTDAIQNDASAEIANYYGSYNTHKHAVKLSTGKINNRFELSGRFSVIKSDGYRDRASSDLKSYFLQGAYAYGGTLIKALLFGGRQHVYLTYIGLDKETLEKDRRYNPAGEYYDAAGNKHFYNNETDNYAQDHAQLHWSQQWGSSWNSHLAFHYTKGKGYWENYEKKAYSKVGLPSLGKDAKGKEKKAYIIHQQGLDNDFYGTTFDINYHSNKLEIIFGGLANRYEGSHYKDLLWAEKASFTYGNRYSYEGINPKGELSAFSKITWQLTPHWSLFGDLQYRHVTYRADKYNVNEHLSAFNPKGGITFSINPDSHLYISYARATKEPNRSDYKNYTDALADNPEAKKPLPEKLNDFELGWRFTGSDLQLNLNAYYMQYTDQLALTGKLNATGYPIRENVGKSYRAGVELNLSYKISDRWLWQPNIAYSQNKNKNYKITDPTDKTKTIDLGDTPISYSPAVIAGNTLTFFPLKDLGMSLITKYVSNQYVDNTKHNDAKLEAYWVNNFAATYLWKPRAVAKEVLFSVQGNNILNNKYVAYANNDYGMSYIPAAEANYLVGVTITF</sequence>
<dbReference type="AlphaFoldDB" id="A0AAX2GWD9"/>
<dbReference type="InterPro" id="IPR039426">
    <property type="entry name" value="TonB-dep_rcpt-like"/>
</dbReference>
<comment type="similarity">
    <text evidence="10 11">Belongs to the TonB-dependent receptor family.</text>
</comment>
<gene>
    <name evidence="16" type="primary">btuB</name>
    <name evidence="15" type="ORF">AXF12_04780</name>
    <name evidence="16" type="ORF">SAMEA44541418_00774</name>
</gene>
<dbReference type="GO" id="GO:0044718">
    <property type="term" value="P:siderophore transmembrane transport"/>
    <property type="evidence" value="ECO:0007669"/>
    <property type="project" value="TreeGrafter"/>
</dbReference>
<dbReference type="InterPro" id="IPR000531">
    <property type="entry name" value="Beta-barrel_TonB"/>
</dbReference>
<dbReference type="KEGG" id="chg:AXF12_04780"/>
<dbReference type="Pfam" id="PF07715">
    <property type="entry name" value="Plug"/>
    <property type="match status" value="1"/>
</dbReference>
<evidence type="ECO:0000313" key="16">
    <source>
        <dbReference type="EMBL" id="SNV06618.1"/>
    </source>
</evidence>
<dbReference type="SUPFAM" id="SSF56935">
    <property type="entry name" value="Porins"/>
    <property type="match status" value="1"/>
</dbReference>
<dbReference type="Proteomes" id="UP000065822">
    <property type="component" value="Chromosome"/>
</dbReference>
<keyword evidence="2 10" id="KW-0813">Transport</keyword>
<evidence type="ECO:0000256" key="1">
    <source>
        <dbReference type="ARBA" id="ARBA00004571"/>
    </source>
</evidence>
<evidence type="ECO:0000256" key="11">
    <source>
        <dbReference type="RuleBase" id="RU003357"/>
    </source>
</evidence>